<evidence type="ECO:0000313" key="2">
    <source>
        <dbReference type="EMBL" id="TLD98406.1"/>
    </source>
</evidence>
<organism evidence="1 4">
    <name type="scientific">Helicobacter muridarum</name>
    <dbReference type="NCBI Taxonomy" id="216"/>
    <lineage>
        <taxon>Bacteria</taxon>
        <taxon>Pseudomonadati</taxon>
        <taxon>Campylobacterota</taxon>
        <taxon>Epsilonproteobacteria</taxon>
        <taxon>Campylobacterales</taxon>
        <taxon>Helicobacteraceae</taxon>
        <taxon>Helicobacter</taxon>
    </lineage>
</organism>
<dbReference type="EMBL" id="JRPD02000031">
    <property type="protein sequence ID" value="TLD98406.1"/>
    <property type="molecule type" value="Genomic_DNA"/>
</dbReference>
<dbReference type="Proteomes" id="UP000255139">
    <property type="component" value="Unassembled WGS sequence"/>
</dbReference>
<dbReference type="OrthoDB" id="5326008at2"/>
<evidence type="ECO:0000313" key="4">
    <source>
        <dbReference type="Proteomes" id="UP000255139"/>
    </source>
</evidence>
<dbReference type="EMBL" id="UGJE01000002">
    <property type="protein sequence ID" value="STQ86168.1"/>
    <property type="molecule type" value="Genomic_DNA"/>
</dbReference>
<protein>
    <submittedName>
        <fullName evidence="1">Papain-like cysteine peptidase (DUF1796)</fullName>
    </submittedName>
</protein>
<dbReference type="AlphaFoldDB" id="A0A377PTA5"/>
<evidence type="ECO:0000313" key="1">
    <source>
        <dbReference type="EMBL" id="STQ86168.1"/>
    </source>
</evidence>
<proteinExistence type="predicted"/>
<dbReference type="Pfam" id="PF08795">
    <property type="entry name" value="DUF1796"/>
    <property type="match status" value="1"/>
</dbReference>
<reference evidence="2 3" key="1">
    <citation type="journal article" date="2014" name="Genome Announc.">
        <title>Draft genome sequences of eight enterohepatic helicobacter species isolated from both laboratory and wild rodents.</title>
        <authorList>
            <person name="Sheh A."/>
            <person name="Shen Z."/>
            <person name="Fox J.G."/>
        </authorList>
    </citation>
    <scope>NUCLEOTIDE SEQUENCE [LARGE SCALE GENOMIC DNA]</scope>
    <source>
        <strain evidence="2 3">ST1</strain>
    </source>
</reference>
<keyword evidence="4" id="KW-1185">Reference proteome</keyword>
<evidence type="ECO:0000313" key="3">
    <source>
        <dbReference type="Proteomes" id="UP000029922"/>
    </source>
</evidence>
<dbReference type="Proteomes" id="UP000029922">
    <property type="component" value="Unassembled WGS sequence"/>
</dbReference>
<name>A0A377PTA5_9HELI</name>
<dbReference type="InterPro" id="IPR014903">
    <property type="entry name" value="DUF1796"/>
</dbReference>
<gene>
    <name evidence="2" type="ORF">LS73_008945</name>
    <name evidence="1" type="ORF">NCTC12714_00970</name>
</gene>
<dbReference type="RefSeq" id="WP_104692123.1">
    <property type="nucleotide sequence ID" value="NZ_FZML01000013.1"/>
</dbReference>
<reference evidence="1 4" key="2">
    <citation type="submission" date="2018-06" db="EMBL/GenBank/DDBJ databases">
        <authorList>
            <consortium name="Pathogen Informatics"/>
            <person name="Doyle S."/>
        </authorList>
    </citation>
    <scope>NUCLEOTIDE SEQUENCE [LARGE SCALE GENOMIC DNA]</scope>
    <source>
        <strain evidence="1 4">NCTC12714</strain>
    </source>
</reference>
<sequence>MQEQIFFNKTLRNISKIGTHWIFHTKTRHRIRDILFKKMNAKFNKAVLSKYRKQHYNELMYADIAISLGDACQSAYHLQQFGLRKFASPFDWMMCYDLKDIQDLFANDFHGFFVDIEEKKDHKGENGCRYITDLRNGMVSIHAFKQNKSIESQYDFFIETMRRRFVRLKNHILQSKHIIFVTSRPSDMQAFEEFLRFMQGYHNASYTILNITKDKDSNNLFDISRKNITVFNDKLRVIEYSFLDIFPSSALLADAMGGGGRT</sequence>
<accession>A0A377PTA5</accession>